<dbReference type="HAMAP" id="MF_01471">
    <property type="entry name" value="Cas2"/>
    <property type="match status" value="1"/>
</dbReference>
<dbReference type="RefSeq" id="WP_284938045.1">
    <property type="nucleotide sequence ID" value="NZ_JANURM010000012.1"/>
</dbReference>
<comment type="subunit">
    <text evidence="9">Homodimer, forms a heterotetramer with a Cas1 homodimer.</text>
</comment>
<evidence type="ECO:0000256" key="4">
    <source>
        <dbReference type="ARBA" id="ARBA00022723"/>
    </source>
</evidence>
<keyword evidence="3 9" id="KW-0540">Nuclease</keyword>
<reference evidence="10" key="1">
    <citation type="submission" date="2022-08" db="EMBL/GenBank/DDBJ databases">
        <authorList>
            <person name="Wang H."/>
        </authorList>
    </citation>
    <scope>NUCLEOTIDE SEQUENCE</scope>
    <source>
        <strain evidence="10">PS10</strain>
    </source>
</reference>
<organism evidence="10 11">
    <name type="scientific">Campylobacter gastrosuis</name>
    <dbReference type="NCBI Taxonomy" id="2974576"/>
    <lineage>
        <taxon>Bacteria</taxon>
        <taxon>Pseudomonadati</taxon>
        <taxon>Campylobacterota</taxon>
        <taxon>Epsilonproteobacteria</taxon>
        <taxon>Campylobacterales</taxon>
        <taxon>Campylobacteraceae</taxon>
        <taxon>Campylobacter</taxon>
    </lineage>
</organism>
<name>A0ABT7HR48_9BACT</name>
<evidence type="ECO:0000313" key="10">
    <source>
        <dbReference type="EMBL" id="MDL0089386.1"/>
    </source>
</evidence>
<comment type="function">
    <text evidence="9">CRISPR (clustered regularly interspaced short palindromic repeat), is an adaptive immune system that provides protection against mobile genetic elements (viruses, transposable elements and conjugative plasmids). CRISPR clusters contain sequences complementary to antecedent mobile elements and target invading nucleic acids. CRISPR clusters are transcribed and processed into CRISPR RNA (crRNA). Functions as a ssRNA-specific endoribonuclease. Involved in the integration of spacer DNA into the CRISPR cassette.</text>
</comment>
<reference evidence="10" key="2">
    <citation type="journal article" date="2023" name="Microorganisms">
        <title>Isolation and Genomic Characteristics of Cat-Borne Campylobacter felis sp. nov. and Sheep-Borne Campylobacter ovis sp. nov.</title>
        <authorList>
            <person name="Wang H."/>
            <person name="Li Y."/>
            <person name="Gu Y."/>
            <person name="Zhou G."/>
            <person name="Chen X."/>
            <person name="Zhang X."/>
            <person name="Shao Z."/>
            <person name="Zhang J."/>
            <person name="Zhang M."/>
        </authorList>
    </citation>
    <scope>NUCLEOTIDE SEQUENCE</scope>
    <source>
        <strain evidence="10">PS10</strain>
    </source>
</reference>
<dbReference type="Proteomes" id="UP001173801">
    <property type="component" value="Unassembled WGS sequence"/>
</dbReference>
<comment type="caution">
    <text evidence="10">The sequence shown here is derived from an EMBL/GenBank/DDBJ whole genome shotgun (WGS) entry which is preliminary data.</text>
</comment>
<protein>
    <recommendedName>
        <fullName evidence="9">CRISPR-associated endoribonuclease Cas2</fullName>
        <ecNumber evidence="9">3.1.-.-</ecNumber>
    </recommendedName>
</protein>
<evidence type="ECO:0000256" key="5">
    <source>
        <dbReference type="ARBA" id="ARBA00022759"/>
    </source>
</evidence>
<sequence>MRILVMFDIPVKTKEQVKKANMFRKQLIKRGFFMVQFSVYMRIVRGITSAKTHVERLRGILPPSGNIRAIIVTEKQFDNMITLLGKDDEQMIKSKPTQLTLF</sequence>
<keyword evidence="7 9" id="KW-0460">Magnesium</keyword>
<feature type="binding site" evidence="9">
    <location>
        <position position="8"/>
    </location>
    <ligand>
        <name>Mg(2+)</name>
        <dbReference type="ChEBI" id="CHEBI:18420"/>
        <note>catalytic</note>
    </ligand>
</feature>
<keyword evidence="11" id="KW-1185">Reference proteome</keyword>
<dbReference type="SUPFAM" id="SSF143430">
    <property type="entry name" value="TTP0101/SSO1404-like"/>
    <property type="match status" value="1"/>
</dbReference>
<keyword evidence="5 9" id="KW-0255">Endonuclease</keyword>
<evidence type="ECO:0000256" key="1">
    <source>
        <dbReference type="ARBA" id="ARBA00001946"/>
    </source>
</evidence>
<evidence type="ECO:0000256" key="2">
    <source>
        <dbReference type="ARBA" id="ARBA00009959"/>
    </source>
</evidence>
<dbReference type="InterPro" id="IPR021127">
    <property type="entry name" value="CRISPR_associated_Cas2"/>
</dbReference>
<evidence type="ECO:0000256" key="6">
    <source>
        <dbReference type="ARBA" id="ARBA00022801"/>
    </source>
</evidence>
<evidence type="ECO:0000256" key="3">
    <source>
        <dbReference type="ARBA" id="ARBA00022722"/>
    </source>
</evidence>
<dbReference type="NCBIfam" id="TIGR01573">
    <property type="entry name" value="cas2"/>
    <property type="match status" value="1"/>
</dbReference>
<dbReference type="EMBL" id="JANURM010000012">
    <property type="protein sequence ID" value="MDL0089386.1"/>
    <property type="molecule type" value="Genomic_DNA"/>
</dbReference>
<dbReference type="CDD" id="cd09638">
    <property type="entry name" value="Cas2_I_II_III"/>
    <property type="match status" value="1"/>
</dbReference>
<proteinExistence type="inferred from homology"/>
<evidence type="ECO:0000256" key="9">
    <source>
        <dbReference type="HAMAP-Rule" id="MF_01471"/>
    </source>
</evidence>
<keyword evidence="8 9" id="KW-0051">Antiviral defense</keyword>
<gene>
    <name evidence="9 10" type="primary">cas2</name>
    <name evidence="10" type="ORF">NYG85_08445</name>
</gene>
<dbReference type="EC" id="3.1.-.-" evidence="9"/>
<evidence type="ECO:0000256" key="8">
    <source>
        <dbReference type="ARBA" id="ARBA00023118"/>
    </source>
</evidence>
<comment type="cofactor">
    <cofactor evidence="1 9">
        <name>Mg(2+)</name>
        <dbReference type="ChEBI" id="CHEBI:18420"/>
    </cofactor>
</comment>
<keyword evidence="4 9" id="KW-0479">Metal-binding</keyword>
<comment type="similarity">
    <text evidence="2 9">Belongs to the CRISPR-associated endoribonuclease Cas2 protein family.</text>
</comment>
<dbReference type="InterPro" id="IPR019199">
    <property type="entry name" value="Virulence_VapD/CRISPR_Cas2"/>
</dbReference>
<evidence type="ECO:0000313" key="11">
    <source>
        <dbReference type="Proteomes" id="UP001173801"/>
    </source>
</evidence>
<evidence type="ECO:0000256" key="7">
    <source>
        <dbReference type="ARBA" id="ARBA00022842"/>
    </source>
</evidence>
<keyword evidence="6 9" id="KW-0378">Hydrolase</keyword>
<accession>A0ABT7HR48</accession>
<dbReference type="GO" id="GO:0004519">
    <property type="term" value="F:endonuclease activity"/>
    <property type="evidence" value="ECO:0007669"/>
    <property type="project" value="UniProtKB-KW"/>
</dbReference>
<dbReference type="Pfam" id="PF09827">
    <property type="entry name" value="CRISPR_Cas2"/>
    <property type="match status" value="1"/>
</dbReference>